<keyword evidence="1" id="KW-0812">Transmembrane</keyword>
<gene>
    <name evidence="3" type="ORF">KALB_2398</name>
</gene>
<dbReference type="Pfam" id="PF01590">
    <property type="entry name" value="GAF"/>
    <property type="match status" value="1"/>
</dbReference>
<name>W5W5M5_9PSEU</name>
<organism evidence="3 4">
    <name type="scientific">Kutzneria albida DSM 43870</name>
    <dbReference type="NCBI Taxonomy" id="1449976"/>
    <lineage>
        <taxon>Bacteria</taxon>
        <taxon>Bacillati</taxon>
        <taxon>Actinomycetota</taxon>
        <taxon>Actinomycetes</taxon>
        <taxon>Pseudonocardiales</taxon>
        <taxon>Pseudonocardiaceae</taxon>
        <taxon>Kutzneria</taxon>
    </lineage>
</organism>
<dbReference type="InterPro" id="IPR003018">
    <property type="entry name" value="GAF"/>
</dbReference>
<dbReference type="InterPro" id="IPR011006">
    <property type="entry name" value="CheY-like_superfamily"/>
</dbReference>
<evidence type="ECO:0000259" key="2">
    <source>
        <dbReference type="Pfam" id="PF01590"/>
    </source>
</evidence>
<dbReference type="KEGG" id="kal:KALB_2398"/>
<dbReference type="HOGENOM" id="CLU_1314061_0_0_11"/>
<dbReference type="AlphaFoldDB" id="W5W5M5"/>
<dbReference type="SUPFAM" id="SSF52172">
    <property type="entry name" value="CheY-like"/>
    <property type="match status" value="1"/>
</dbReference>
<keyword evidence="4" id="KW-1185">Reference proteome</keyword>
<evidence type="ECO:0000313" key="3">
    <source>
        <dbReference type="EMBL" id="AHH95766.1"/>
    </source>
</evidence>
<protein>
    <recommendedName>
        <fullName evidence="2">GAF domain-containing protein</fullName>
    </recommendedName>
</protein>
<evidence type="ECO:0000313" key="4">
    <source>
        <dbReference type="Proteomes" id="UP000019225"/>
    </source>
</evidence>
<keyword evidence="1" id="KW-0472">Membrane</keyword>
<accession>W5W5M5</accession>
<dbReference type="SUPFAM" id="SSF55781">
    <property type="entry name" value="GAF domain-like"/>
    <property type="match status" value="1"/>
</dbReference>
<reference evidence="3 4" key="1">
    <citation type="journal article" date="2014" name="BMC Genomics">
        <title>Complete genome sequence of producer of the glycopeptide antibiotic Aculeximycin Kutzneria albida DSM 43870T, a representative of minor genus of Pseudonocardiaceae.</title>
        <authorList>
            <person name="Rebets Y."/>
            <person name="Tokovenko B."/>
            <person name="Lushchyk I."/>
            <person name="Ruckert C."/>
            <person name="Zaburannyi N."/>
            <person name="Bechthold A."/>
            <person name="Kalinowski J."/>
            <person name="Luzhetskyy A."/>
        </authorList>
    </citation>
    <scope>NUCLEOTIDE SEQUENCE [LARGE SCALE GENOMIC DNA]</scope>
    <source>
        <strain evidence="3">DSM 43870</strain>
    </source>
</reference>
<keyword evidence="1" id="KW-1133">Transmembrane helix</keyword>
<feature type="transmembrane region" description="Helical" evidence="1">
    <location>
        <begin position="12"/>
        <end position="31"/>
    </location>
</feature>
<dbReference type="EMBL" id="CP007155">
    <property type="protein sequence ID" value="AHH95766.1"/>
    <property type="molecule type" value="Genomic_DNA"/>
</dbReference>
<proteinExistence type="predicted"/>
<evidence type="ECO:0000256" key="1">
    <source>
        <dbReference type="SAM" id="Phobius"/>
    </source>
</evidence>
<feature type="domain" description="GAF" evidence="2">
    <location>
        <begin position="4"/>
        <end position="54"/>
    </location>
</feature>
<sequence>MARLASTHGIRALYAVPMHAFGVVVGTLVLLCRRVPVLTADELDTAQVCAVIAAAGMLADTVADALPDTAAPLTRHRVFHDQVTIWQASGALAARLGVDIPTALAMLRRHAVQNTQPLAHSARHALTWTPEVRDGFAGQHRDTRVPVVEADSFVSSCLAGLLRAEGFEVTTTATVHAARGQRANPAPVAIIDQFLPGAADLGRDLVTGF</sequence>
<dbReference type="Proteomes" id="UP000019225">
    <property type="component" value="Chromosome"/>
</dbReference>